<evidence type="ECO:0000259" key="10">
    <source>
        <dbReference type="SMART" id="SM00990"/>
    </source>
</evidence>
<dbReference type="GO" id="GO:0036297">
    <property type="term" value="P:interstrand cross-link repair"/>
    <property type="evidence" value="ECO:0007669"/>
    <property type="project" value="InterPro"/>
</dbReference>
<keyword evidence="12" id="KW-1185">Reference proteome</keyword>
<dbReference type="Gene3D" id="3.40.1350.10">
    <property type="match status" value="1"/>
</dbReference>
<keyword evidence="5 8" id="KW-0378">Hydrolase</keyword>
<evidence type="ECO:0000256" key="9">
    <source>
        <dbReference type="SAM" id="MobiDB-lite"/>
    </source>
</evidence>
<sequence>MAGNASPRRLIQTLIFGAYTVDKDVIEQDLDRRDEESRAERAGNGTAGSRRPSAYLDCMEQMINTVFTHEKHLLTDQEWSVFSKFASLSYDTRYVISRLVLRKPNQWLAVLSPGIQKYKGEIGETGLQVAIEHLCRPLDDLLKDEDTKVDVLVKQEDEREVIDLTLDSDDEDVQPTTPIPLPQINALADPSASPTAETVDSVMNALFEADADELKVDYLCESEEHMSQEEILNRLTVDQLKLLLKRFKCTPKNPTPTMISSLLHQTTTQSVLGFLSTKSPKGKGKVSDDHLRQMRLPFAVKKFDHNWKGKSQNQEARLKEMSMQMLGKCVRVNYNFYRLVRRLHIINFRSTEHPTSLLLPALLTRFNKRVYPEYSHARNGAIWATREDLLKYEQALALEARIDELLEAIDADTRAKAKTPTPSKRDRFITLVPPAAGGSSATPLKTPVSASTARRTTTSGGVTHKMEVDEGEIYEVSDTPTIQKAKILKEIYEKWIKTLWEGAVMAKQEQSMERTPALERFEPGYVYTRVANKTANAYGSLKEYQAEFDTIQALLSQRFWRRGKRGKWYKRRALIQTDYLSKDPNVPKVKDRNILVQAYDGLLEALNDEDTGLVWRPNLVSRIRKLEKVLKIPEPVEVQDKLRKAESITIKAARVPAVQLDGNGRPVKGKENTPPAPGETISSHFSPIVKKPDVPEFTKPKPKTGKSSWKGRDGEIVNVETRALEYYEDQGFKGFHSETRILTTLFALLFWDVIFTDIPGAFETAYQSAPLDMAEDSFYHARKDLIDARLRDIKSGKAREILEKHDEKYREKNVWCIGVRWDMCERCDLVEIVECLGGPSLATICRLFCEDYAGRNSGVPDLIVWNAEKRLCKFVEVKGPGDRPQENQKLWFDTLLGASAAVEVCLVVDEKEDDKPSTTRKRKRETPATSSTQKSKKIVKDIESEDEGELDYDQLEQEESDDHKLPALLSKHRRTEAPEGYVEKLSLPFPSKATPLRPPASTPVRRVNRVQVLTTNPIPIAGSC</sequence>
<evidence type="ECO:0000256" key="8">
    <source>
        <dbReference type="RuleBase" id="RU365033"/>
    </source>
</evidence>
<dbReference type="InterPro" id="IPR014883">
    <property type="entry name" value="VRR_NUC"/>
</dbReference>
<keyword evidence="3 8" id="KW-0540">Nuclease</keyword>
<keyword evidence="6 8" id="KW-0460">Magnesium</keyword>
<feature type="region of interest" description="Disordered" evidence="9">
    <location>
        <begin position="913"/>
        <end position="949"/>
    </location>
</feature>
<feature type="domain" description="VRR-NUC" evidence="10">
    <location>
        <begin position="793"/>
        <end position="909"/>
    </location>
</feature>
<evidence type="ECO:0000313" key="12">
    <source>
        <dbReference type="Proteomes" id="UP000308652"/>
    </source>
</evidence>
<evidence type="ECO:0000256" key="3">
    <source>
        <dbReference type="ARBA" id="ARBA00022722"/>
    </source>
</evidence>
<dbReference type="InterPro" id="IPR049132">
    <property type="entry name" value="FAN1-like_euk"/>
</dbReference>
<dbReference type="PANTHER" id="PTHR15749:SF4">
    <property type="entry name" value="FANCONI-ASSOCIATED NUCLEASE 1"/>
    <property type="match status" value="1"/>
</dbReference>
<protein>
    <recommendedName>
        <fullName evidence="8">Fanconi-associated nuclease</fullName>
        <ecNumber evidence="8">3.1.4.1</ecNumber>
    </recommendedName>
</protein>
<feature type="region of interest" description="Disordered" evidence="9">
    <location>
        <begin position="30"/>
        <end position="52"/>
    </location>
</feature>
<dbReference type="EC" id="3.1.4.1" evidence="8"/>
<evidence type="ECO:0000313" key="11">
    <source>
        <dbReference type="EMBL" id="TFK36369.1"/>
    </source>
</evidence>
<dbReference type="InterPro" id="IPR033315">
    <property type="entry name" value="Fan1-like"/>
</dbReference>
<dbReference type="CDD" id="cd22326">
    <property type="entry name" value="FAN1-like"/>
    <property type="match status" value="1"/>
</dbReference>
<keyword evidence="7 8" id="KW-0464">Manganese</keyword>
<evidence type="ECO:0000256" key="1">
    <source>
        <dbReference type="ARBA" id="ARBA00000983"/>
    </source>
</evidence>
<proteinExistence type="inferred from homology"/>
<dbReference type="Pfam" id="PF08774">
    <property type="entry name" value="VRR_NUC"/>
    <property type="match status" value="1"/>
</dbReference>
<dbReference type="OrthoDB" id="76364at2759"/>
<evidence type="ECO:0000256" key="4">
    <source>
        <dbReference type="ARBA" id="ARBA00022723"/>
    </source>
</evidence>
<comment type="similarity">
    <text evidence="2 8">Belongs to the FAN1 family.</text>
</comment>
<evidence type="ECO:0000256" key="2">
    <source>
        <dbReference type="ARBA" id="ARBA00005533"/>
    </source>
</evidence>
<dbReference type="EMBL" id="ML213614">
    <property type="protein sequence ID" value="TFK36369.1"/>
    <property type="molecule type" value="Genomic_DNA"/>
</dbReference>
<keyword evidence="4 8" id="KW-0479">Metal-binding</keyword>
<feature type="region of interest" description="Disordered" evidence="9">
    <location>
        <begin position="437"/>
        <end position="460"/>
    </location>
</feature>
<dbReference type="PANTHER" id="PTHR15749">
    <property type="entry name" value="FANCONI-ASSOCIATED NUCLEASE 1"/>
    <property type="match status" value="1"/>
</dbReference>
<dbReference type="GO" id="GO:0017108">
    <property type="term" value="F:5'-flap endonuclease activity"/>
    <property type="evidence" value="ECO:0007669"/>
    <property type="project" value="TreeGrafter"/>
</dbReference>
<dbReference type="GO" id="GO:0070336">
    <property type="term" value="F:flap-structured DNA binding"/>
    <property type="evidence" value="ECO:0007669"/>
    <property type="project" value="TreeGrafter"/>
</dbReference>
<dbReference type="InterPro" id="IPR011856">
    <property type="entry name" value="tRNA_endonuc-like_dom_sf"/>
</dbReference>
<dbReference type="STRING" id="68775.A0A5C3LT43"/>
<dbReference type="GO" id="GO:0005634">
    <property type="term" value="C:nucleus"/>
    <property type="evidence" value="ECO:0007669"/>
    <property type="project" value="UniProtKB-SubCell"/>
</dbReference>
<feature type="compositionally biased region" description="Low complexity" evidence="9">
    <location>
        <begin position="448"/>
        <end position="460"/>
    </location>
</feature>
<gene>
    <name evidence="11" type="ORF">BDQ12DRAFT_248671</name>
</gene>
<evidence type="ECO:0000256" key="7">
    <source>
        <dbReference type="ARBA" id="ARBA00023211"/>
    </source>
</evidence>
<dbReference type="AlphaFoldDB" id="A0A5C3LT43"/>
<name>A0A5C3LT43_9AGAR</name>
<keyword evidence="8" id="KW-0234">DNA repair</keyword>
<keyword evidence="8" id="KW-0227">DNA damage</keyword>
<evidence type="ECO:0000256" key="5">
    <source>
        <dbReference type="ARBA" id="ARBA00022801"/>
    </source>
</evidence>
<dbReference type="SMART" id="SM00990">
    <property type="entry name" value="VRR_NUC"/>
    <property type="match status" value="1"/>
</dbReference>
<dbReference type="GO" id="GO:0008409">
    <property type="term" value="F:5'-3' exonuclease activity"/>
    <property type="evidence" value="ECO:0007669"/>
    <property type="project" value="TreeGrafter"/>
</dbReference>
<reference evidence="11 12" key="1">
    <citation type="journal article" date="2019" name="Nat. Ecol. Evol.">
        <title>Megaphylogeny resolves global patterns of mushroom evolution.</title>
        <authorList>
            <person name="Varga T."/>
            <person name="Krizsan K."/>
            <person name="Foldi C."/>
            <person name="Dima B."/>
            <person name="Sanchez-Garcia M."/>
            <person name="Sanchez-Ramirez S."/>
            <person name="Szollosi G.J."/>
            <person name="Szarkandi J.G."/>
            <person name="Papp V."/>
            <person name="Albert L."/>
            <person name="Andreopoulos W."/>
            <person name="Angelini C."/>
            <person name="Antonin V."/>
            <person name="Barry K.W."/>
            <person name="Bougher N.L."/>
            <person name="Buchanan P."/>
            <person name="Buyck B."/>
            <person name="Bense V."/>
            <person name="Catcheside P."/>
            <person name="Chovatia M."/>
            <person name="Cooper J."/>
            <person name="Damon W."/>
            <person name="Desjardin D."/>
            <person name="Finy P."/>
            <person name="Geml J."/>
            <person name="Haridas S."/>
            <person name="Hughes K."/>
            <person name="Justo A."/>
            <person name="Karasinski D."/>
            <person name="Kautmanova I."/>
            <person name="Kiss B."/>
            <person name="Kocsube S."/>
            <person name="Kotiranta H."/>
            <person name="LaButti K.M."/>
            <person name="Lechner B.E."/>
            <person name="Liimatainen K."/>
            <person name="Lipzen A."/>
            <person name="Lukacs Z."/>
            <person name="Mihaltcheva S."/>
            <person name="Morgado L.N."/>
            <person name="Niskanen T."/>
            <person name="Noordeloos M.E."/>
            <person name="Ohm R.A."/>
            <person name="Ortiz-Santana B."/>
            <person name="Ovrebo C."/>
            <person name="Racz N."/>
            <person name="Riley R."/>
            <person name="Savchenko A."/>
            <person name="Shiryaev A."/>
            <person name="Soop K."/>
            <person name="Spirin V."/>
            <person name="Szebenyi C."/>
            <person name="Tomsovsky M."/>
            <person name="Tulloss R.E."/>
            <person name="Uehling J."/>
            <person name="Grigoriev I.V."/>
            <person name="Vagvolgyi C."/>
            <person name="Papp T."/>
            <person name="Martin F.M."/>
            <person name="Miettinen O."/>
            <person name="Hibbett D.S."/>
            <person name="Nagy L.G."/>
        </authorList>
    </citation>
    <scope>NUCLEOTIDE SEQUENCE [LARGE SCALE GENOMIC DNA]</scope>
    <source>
        <strain evidence="11 12">CBS 166.37</strain>
    </source>
</reference>
<organism evidence="11 12">
    <name type="scientific">Crucibulum laeve</name>
    <dbReference type="NCBI Taxonomy" id="68775"/>
    <lineage>
        <taxon>Eukaryota</taxon>
        <taxon>Fungi</taxon>
        <taxon>Dikarya</taxon>
        <taxon>Basidiomycota</taxon>
        <taxon>Agaricomycotina</taxon>
        <taxon>Agaricomycetes</taxon>
        <taxon>Agaricomycetidae</taxon>
        <taxon>Agaricales</taxon>
        <taxon>Agaricineae</taxon>
        <taxon>Nidulariaceae</taxon>
        <taxon>Crucibulum</taxon>
    </lineage>
</organism>
<feature type="region of interest" description="Disordered" evidence="9">
    <location>
        <begin position="661"/>
        <end position="685"/>
    </location>
</feature>
<comment type="subcellular location">
    <subcellularLocation>
        <location evidence="8">Nucleus</location>
    </subcellularLocation>
</comment>
<dbReference type="Proteomes" id="UP000308652">
    <property type="component" value="Unassembled WGS sequence"/>
</dbReference>
<dbReference type="GO" id="GO:0046872">
    <property type="term" value="F:metal ion binding"/>
    <property type="evidence" value="ECO:0007669"/>
    <property type="project" value="UniProtKB-KW"/>
</dbReference>
<comment type="cofactor">
    <cofactor evidence="8">
        <name>Mg(2+)</name>
        <dbReference type="ChEBI" id="CHEBI:18420"/>
    </cofactor>
    <cofactor evidence="8">
        <name>Mn(2+)</name>
        <dbReference type="ChEBI" id="CHEBI:29035"/>
    </cofactor>
</comment>
<feature type="compositionally biased region" description="Basic and acidic residues" evidence="9">
    <location>
        <begin position="30"/>
        <end position="41"/>
    </location>
</feature>
<dbReference type="InterPro" id="IPR049126">
    <property type="entry name" value="FAN1-like_TPR"/>
</dbReference>
<accession>A0A5C3LT43</accession>
<comment type="catalytic activity">
    <reaction evidence="1 8">
        <text>Hydrolytically removes 5'-nucleotides successively from the 3'-hydroxy termini of 3'-hydroxy-terminated oligonucleotides.</text>
        <dbReference type="EC" id="3.1.4.1"/>
    </reaction>
</comment>
<keyword evidence="8" id="KW-0539">Nucleus</keyword>
<dbReference type="GO" id="GO:0004528">
    <property type="term" value="F:phosphodiesterase I activity"/>
    <property type="evidence" value="ECO:0007669"/>
    <property type="project" value="UniProtKB-EC"/>
</dbReference>
<dbReference type="Pfam" id="PF21170">
    <property type="entry name" value="FAN1_TPR"/>
    <property type="match status" value="1"/>
</dbReference>
<feature type="region of interest" description="Disordered" evidence="9">
    <location>
        <begin position="692"/>
        <end position="711"/>
    </location>
</feature>
<comment type="function">
    <text evidence="8">Nuclease required for the repair of DNA interstrand cross-links (ICL). Acts as a 5'-3' exonuclease that anchors at a cut end of DNA and cleaves DNA successively at every third nucleotide, allowing to excise an ICL from one strand through flanking incisions.</text>
</comment>
<evidence type="ECO:0000256" key="6">
    <source>
        <dbReference type="ARBA" id="ARBA00022842"/>
    </source>
</evidence>